<comment type="similarity">
    <text evidence="2 12">Belongs to the amiloride-sensitive sodium channel (TC 1.A.6) family.</text>
</comment>
<dbReference type="PANTHER" id="PTHR11690:SF300">
    <property type="entry name" value="PICKPOCKET PROTEIN 19"/>
    <property type="match status" value="1"/>
</dbReference>
<dbReference type="STRING" id="30019.A0A0M3QXM6"/>
<evidence type="ECO:0000256" key="13">
    <source>
        <dbReference type="SAM" id="Phobius"/>
    </source>
</evidence>
<sequence length="514" mass="59804">MLLYTKELVAPRAKLRQGLQRFKAQPERQKYKLLFSSTFDHSTIHGVHNAFVEQYLWVRLFWLLVVLLATVGFLIMFAMLDHHHNEQLLVSVVETTQLPIYSVDFPAIAICPWNHVNWMRAPTAAQRFLPKDATPELHEVFRQLLISMEHQLFGRFDGLGDLIKYNLTGLEQLSLSKLTNYMAYRCDELFMPGSCVFDETSYDCCQLFLYEQTEWGTCMVFNSLISEDSRKKQLINQFYPHKLSTAGEDSGLEFTLRLNQSFMRPGNRLNFSVGLMIKQPKQWTISTVYALYENTETFIAVDPLVMEVTPNTHELHPSQRRCYLEHEHQLYFPAKALLYSRQNCIATCRQWNVLQHCKCIMPQYLPVIDGARECSVLDLDCIYRNAGIFSLVKMEGQDKYINDSLRGMECKCINSCNTQQYYILMNVREIKHVNGINVTKLQKRIKTRIYFGQRVMTKIQTKRKYTYHDWMASFGGILGLYIGASALSFGELASVLIKLLWMLLRQGYAKIKPN</sequence>
<dbReference type="PROSITE" id="PS01206">
    <property type="entry name" value="ASC"/>
    <property type="match status" value="1"/>
</dbReference>
<dbReference type="PRINTS" id="PR01078">
    <property type="entry name" value="AMINACHANNEL"/>
</dbReference>
<evidence type="ECO:0000313" key="15">
    <source>
        <dbReference type="Proteomes" id="UP000494163"/>
    </source>
</evidence>
<evidence type="ECO:0000256" key="4">
    <source>
        <dbReference type="ARBA" id="ARBA00022461"/>
    </source>
</evidence>
<dbReference type="GO" id="GO:0015280">
    <property type="term" value="F:ligand-gated sodium channel activity"/>
    <property type="evidence" value="ECO:0007669"/>
    <property type="project" value="TreeGrafter"/>
</dbReference>
<evidence type="ECO:0000313" key="14">
    <source>
        <dbReference type="EMBL" id="ALC46193.1"/>
    </source>
</evidence>
<evidence type="ECO:0000256" key="1">
    <source>
        <dbReference type="ARBA" id="ARBA00004141"/>
    </source>
</evidence>
<evidence type="ECO:0000256" key="5">
    <source>
        <dbReference type="ARBA" id="ARBA00022692"/>
    </source>
</evidence>
<name>A0A0M3QXM6_DROBS</name>
<dbReference type="AlphaFoldDB" id="A0A0M3QXM6"/>
<gene>
    <name evidence="14" type="ORF">Dbus_chr3Rg943</name>
</gene>
<keyword evidence="6 13" id="KW-1133">Transmembrane helix</keyword>
<evidence type="ECO:0000256" key="8">
    <source>
        <dbReference type="ARBA" id="ARBA00023065"/>
    </source>
</evidence>
<keyword evidence="11 12" id="KW-0407">Ion channel</keyword>
<dbReference type="Proteomes" id="UP000494163">
    <property type="component" value="Chromosome 3R"/>
</dbReference>
<dbReference type="OrthoDB" id="6021021at2759"/>
<dbReference type="Gene3D" id="1.10.287.770">
    <property type="entry name" value="YojJ-like"/>
    <property type="match status" value="1"/>
</dbReference>
<comment type="subcellular location">
    <subcellularLocation>
        <location evidence="1">Membrane</location>
        <topology evidence="1">Multi-pass membrane protein</topology>
    </subcellularLocation>
</comment>
<accession>A0A0M3QXM6</accession>
<evidence type="ECO:0000256" key="7">
    <source>
        <dbReference type="ARBA" id="ARBA00023053"/>
    </source>
</evidence>
<protein>
    <submittedName>
        <fullName evidence="14">Ppk19</fullName>
    </submittedName>
</protein>
<evidence type="ECO:0000256" key="2">
    <source>
        <dbReference type="ARBA" id="ARBA00007193"/>
    </source>
</evidence>
<dbReference type="OMA" id="QTYLNVR"/>
<feature type="transmembrane region" description="Helical" evidence="13">
    <location>
        <begin position="470"/>
        <end position="497"/>
    </location>
</feature>
<evidence type="ECO:0000256" key="12">
    <source>
        <dbReference type="RuleBase" id="RU000679"/>
    </source>
</evidence>
<dbReference type="EMBL" id="CP012526">
    <property type="protein sequence ID" value="ALC46193.1"/>
    <property type="molecule type" value="Genomic_DNA"/>
</dbReference>
<keyword evidence="9 13" id="KW-0472">Membrane</keyword>
<keyword evidence="4 12" id="KW-0894">Sodium channel</keyword>
<dbReference type="Pfam" id="PF00858">
    <property type="entry name" value="ASC"/>
    <property type="match status" value="1"/>
</dbReference>
<feature type="transmembrane region" description="Helical" evidence="13">
    <location>
        <begin position="60"/>
        <end position="80"/>
    </location>
</feature>
<dbReference type="GO" id="GO:0005886">
    <property type="term" value="C:plasma membrane"/>
    <property type="evidence" value="ECO:0007669"/>
    <property type="project" value="TreeGrafter"/>
</dbReference>
<reference evidence="14 15" key="1">
    <citation type="submission" date="2015-08" db="EMBL/GenBank/DDBJ databases">
        <title>Ancestral chromatin configuration constrains chromatin evolution on differentiating sex chromosomes in Drosophila.</title>
        <authorList>
            <person name="Zhou Q."/>
            <person name="Bachtrog D."/>
        </authorList>
    </citation>
    <scope>NUCLEOTIDE SEQUENCE [LARGE SCALE GENOMIC DNA]</scope>
    <source>
        <tissue evidence="14">Whole larvae</tissue>
    </source>
</reference>
<keyword evidence="3 12" id="KW-0813">Transport</keyword>
<proteinExistence type="inferred from homology"/>
<keyword evidence="5 12" id="KW-0812">Transmembrane</keyword>
<evidence type="ECO:0000256" key="11">
    <source>
        <dbReference type="ARBA" id="ARBA00023303"/>
    </source>
</evidence>
<keyword evidence="7" id="KW-0915">Sodium</keyword>
<dbReference type="InterPro" id="IPR020903">
    <property type="entry name" value="ENaC_CS"/>
</dbReference>
<dbReference type="Gene3D" id="2.60.470.10">
    <property type="entry name" value="Acid-sensing ion channels like domains"/>
    <property type="match status" value="1"/>
</dbReference>
<evidence type="ECO:0000256" key="9">
    <source>
        <dbReference type="ARBA" id="ARBA00023136"/>
    </source>
</evidence>
<dbReference type="InterPro" id="IPR001873">
    <property type="entry name" value="ENaC"/>
</dbReference>
<dbReference type="PANTHER" id="PTHR11690">
    <property type="entry name" value="AMILORIDE-SENSITIVE SODIUM CHANNEL-RELATED"/>
    <property type="match status" value="1"/>
</dbReference>
<keyword evidence="8 12" id="KW-0406">Ion transport</keyword>
<keyword evidence="15" id="KW-1185">Reference proteome</keyword>
<evidence type="ECO:0000256" key="10">
    <source>
        <dbReference type="ARBA" id="ARBA00023201"/>
    </source>
</evidence>
<keyword evidence="10 12" id="KW-0739">Sodium transport</keyword>
<evidence type="ECO:0000256" key="3">
    <source>
        <dbReference type="ARBA" id="ARBA00022448"/>
    </source>
</evidence>
<evidence type="ECO:0000256" key="6">
    <source>
        <dbReference type="ARBA" id="ARBA00022989"/>
    </source>
</evidence>
<organism evidence="14 15">
    <name type="scientific">Drosophila busckii</name>
    <name type="common">Fruit fly</name>
    <dbReference type="NCBI Taxonomy" id="30019"/>
    <lineage>
        <taxon>Eukaryota</taxon>
        <taxon>Metazoa</taxon>
        <taxon>Ecdysozoa</taxon>
        <taxon>Arthropoda</taxon>
        <taxon>Hexapoda</taxon>
        <taxon>Insecta</taxon>
        <taxon>Pterygota</taxon>
        <taxon>Neoptera</taxon>
        <taxon>Endopterygota</taxon>
        <taxon>Diptera</taxon>
        <taxon>Brachycera</taxon>
        <taxon>Muscomorpha</taxon>
        <taxon>Ephydroidea</taxon>
        <taxon>Drosophilidae</taxon>
        <taxon>Drosophila</taxon>
    </lineage>
</organism>